<dbReference type="AlphaFoldDB" id="A0A2H3NSS4"/>
<dbReference type="FunFam" id="3.40.50.300:FF:000285">
    <property type="entry name" value="Sporulation initiation inhibitor Soj"/>
    <property type="match status" value="1"/>
</dbReference>
<reference evidence="2 3" key="1">
    <citation type="submission" date="2017-10" db="EMBL/GenBank/DDBJ databases">
        <title>Draft genome of Longimonas halophila.</title>
        <authorList>
            <person name="Goh K.M."/>
            <person name="Shamsir M.S."/>
            <person name="Lim S.W."/>
        </authorList>
    </citation>
    <scope>NUCLEOTIDE SEQUENCE [LARGE SCALE GENOMIC DNA]</scope>
    <source>
        <strain evidence="2 3">KCTC 42399</strain>
    </source>
</reference>
<accession>A0A2H3NSS4</accession>
<dbReference type="OrthoDB" id="9815116at2"/>
<dbReference type="SUPFAM" id="SSF52540">
    <property type="entry name" value="P-loop containing nucleoside triphosphate hydrolases"/>
    <property type="match status" value="1"/>
</dbReference>
<organism evidence="2 3">
    <name type="scientific">Longimonas halophila</name>
    <dbReference type="NCBI Taxonomy" id="1469170"/>
    <lineage>
        <taxon>Bacteria</taxon>
        <taxon>Pseudomonadati</taxon>
        <taxon>Rhodothermota</taxon>
        <taxon>Rhodothermia</taxon>
        <taxon>Rhodothermales</taxon>
        <taxon>Salisaetaceae</taxon>
        <taxon>Longimonas</taxon>
    </lineage>
</organism>
<dbReference type="CDD" id="cd02042">
    <property type="entry name" value="ParAB_family"/>
    <property type="match status" value="1"/>
</dbReference>
<evidence type="ECO:0000313" key="2">
    <source>
        <dbReference type="EMBL" id="PEN09286.1"/>
    </source>
</evidence>
<dbReference type="PANTHER" id="PTHR13696">
    <property type="entry name" value="P-LOOP CONTAINING NUCLEOSIDE TRIPHOSPHATE HYDROLASE"/>
    <property type="match status" value="1"/>
</dbReference>
<dbReference type="InterPro" id="IPR027417">
    <property type="entry name" value="P-loop_NTPase"/>
</dbReference>
<evidence type="ECO:0000259" key="1">
    <source>
        <dbReference type="Pfam" id="PF13614"/>
    </source>
</evidence>
<dbReference type="Pfam" id="PF13614">
    <property type="entry name" value="AAA_31"/>
    <property type="match status" value="1"/>
</dbReference>
<keyword evidence="3" id="KW-1185">Reference proteome</keyword>
<proteinExistence type="predicted"/>
<dbReference type="PANTHER" id="PTHR13696:SF52">
    <property type="entry name" value="PARA FAMILY PROTEIN CT_582"/>
    <property type="match status" value="1"/>
</dbReference>
<sequence>MLGQSCAQPLAQAHIPRVLSEAFDRLPNPFLFTALFGTMLQTIPVVNNKGGVAKTTTSINLSVGLARQGKRVLLIDLDSQGSASLALGIPRAKLNPSTADVLFGDASLNRSIRDLSIPNLDLLTGSLRLSNADTRLGSTEHREQHLKRIVDEVNDRYDVVIVDCAPSTSLLTINALVAADGFIIPVSPSYLSLEGVISLGEVVHNVRQNMGEAAPVLGVLMTRVPKHDEDAEAVIEQVRKHYGGKVFDTVIHKDPALESAPGHGESIYAYAPDSQGAAEYEALTREVSDRLERYGEVYRTIQKNEKRRSAHASNS</sequence>
<dbReference type="InterPro" id="IPR025669">
    <property type="entry name" value="AAA_dom"/>
</dbReference>
<comment type="caution">
    <text evidence="2">The sequence shown here is derived from an EMBL/GenBank/DDBJ whole genome shotgun (WGS) entry which is preliminary data.</text>
</comment>
<dbReference type="Proteomes" id="UP000221024">
    <property type="component" value="Unassembled WGS sequence"/>
</dbReference>
<dbReference type="Gene3D" id="3.40.50.300">
    <property type="entry name" value="P-loop containing nucleotide triphosphate hydrolases"/>
    <property type="match status" value="1"/>
</dbReference>
<feature type="domain" description="AAA" evidence="1">
    <location>
        <begin position="41"/>
        <end position="210"/>
    </location>
</feature>
<evidence type="ECO:0000313" key="3">
    <source>
        <dbReference type="Proteomes" id="UP000221024"/>
    </source>
</evidence>
<name>A0A2H3NSS4_9BACT</name>
<protein>
    <recommendedName>
        <fullName evidence="1">AAA domain-containing protein</fullName>
    </recommendedName>
</protein>
<dbReference type="InterPro" id="IPR050678">
    <property type="entry name" value="DNA_Partitioning_ATPase"/>
</dbReference>
<dbReference type="EMBL" id="PDEP01000001">
    <property type="protein sequence ID" value="PEN09286.1"/>
    <property type="molecule type" value="Genomic_DNA"/>
</dbReference>
<gene>
    <name evidence="2" type="ORF">CRI93_00725</name>
</gene>